<evidence type="ECO:0000256" key="5">
    <source>
        <dbReference type="ARBA" id="ARBA00022691"/>
    </source>
</evidence>
<dbReference type="InterPro" id="IPR038333">
    <property type="entry name" value="T1MK-like_N_sf"/>
</dbReference>
<dbReference type="Pfam" id="PF12161">
    <property type="entry name" value="HsdM_N"/>
    <property type="match status" value="1"/>
</dbReference>
<dbReference type="Pfam" id="PF02384">
    <property type="entry name" value="N6_Mtase"/>
    <property type="match status" value="1"/>
</dbReference>
<dbReference type="EC" id="2.1.1.72" evidence="2"/>
<feature type="domain" description="DNA methylase adenine-specific" evidence="9">
    <location>
        <begin position="147"/>
        <end position="483"/>
    </location>
</feature>
<keyword evidence="12" id="KW-1185">Reference proteome</keyword>
<evidence type="ECO:0000313" key="11">
    <source>
        <dbReference type="EMBL" id="TCL67511.1"/>
    </source>
</evidence>
<evidence type="ECO:0000259" key="10">
    <source>
        <dbReference type="Pfam" id="PF12161"/>
    </source>
</evidence>
<keyword evidence="3" id="KW-0489">Methyltransferase</keyword>
<evidence type="ECO:0000256" key="4">
    <source>
        <dbReference type="ARBA" id="ARBA00022679"/>
    </source>
</evidence>
<accession>A0A4R1RMK4</accession>
<name>A0A4R1RMK4_9FLAO</name>
<dbReference type="GO" id="GO:0009307">
    <property type="term" value="P:DNA restriction-modification system"/>
    <property type="evidence" value="ECO:0007669"/>
    <property type="project" value="UniProtKB-KW"/>
</dbReference>
<evidence type="ECO:0000256" key="1">
    <source>
        <dbReference type="ARBA" id="ARBA00006594"/>
    </source>
</evidence>
<reference evidence="11 12" key="1">
    <citation type="submission" date="2019-03" db="EMBL/GenBank/DDBJ databases">
        <title>Genomic Encyclopedia of Type Strains, Phase IV (KMG-IV): sequencing the most valuable type-strain genomes for metagenomic binning, comparative biology and taxonomic classification.</title>
        <authorList>
            <person name="Goeker M."/>
        </authorList>
    </citation>
    <scope>NUCLEOTIDE SEQUENCE [LARGE SCALE GENOMIC DNA]</scope>
    <source>
        <strain evidence="11 12">DSM 18792</strain>
    </source>
</reference>
<dbReference type="GO" id="GO:0009007">
    <property type="term" value="F:site-specific DNA-methyltransferase (adenine-specific) activity"/>
    <property type="evidence" value="ECO:0007669"/>
    <property type="project" value="UniProtKB-EC"/>
</dbReference>
<dbReference type="InterPro" id="IPR029063">
    <property type="entry name" value="SAM-dependent_MTases_sf"/>
</dbReference>
<organism evidence="11 12">
    <name type="scientific">Mariniflexile fucanivorans</name>
    <dbReference type="NCBI Taxonomy" id="264023"/>
    <lineage>
        <taxon>Bacteria</taxon>
        <taxon>Pseudomonadati</taxon>
        <taxon>Bacteroidota</taxon>
        <taxon>Flavobacteriia</taxon>
        <taxon>Flavobacteriales</taxon>
        <taxon>Flavobacteriaceae</taxon>
        <taxon>Mariniflexile</taxon>
    </lineage>
</organism>
<keyword evidence="5" id="KW-0949">S-adenosyl-L-methionine</keyword>
<feature type="coiled-coil region" evidence="8">
    <location>
        <begin position="490"/>
        <end position="517"/>
    </location>
</feature>
<keyword evidence="6" id="KW-0680">Restriction system</keyword>
<evidence type="ECO:0000256" key="2">
    <source>
        <dbReference type="ARBA" id="ARBA00011900"/>
    </source>
</evidence>
<dbReference type="GO" id="GO:0008170">
    <property type="term" value="F:N-methyltransferase activity"/>
    <property type="evidence" value="ECO:0007669"/>
    <property type="project" value="InterPro"/>
</dbReference>
<keyword evidence="4" id="KW-0808">Transferase</keyword>
<dbReference type="RefSeq" id="WP_132215134.1">
    <property type="nucleotide sequence ID" value="NZ_OX156936.1"/>
</dbReference>
<comment type="similarity">
    <text evidence="1">Belongs to the N(4)/N(6)-methyltransferase family.</text>
</comment>
<feature type="domain" description="N6 adenine-specific DNA methyltransferase N-terminal" evidence="10">
    <location>
        <begin position="11"/>
        <end position="135"/>
    </location>
</feature>
<comment type="catalytic activity">
    <reaction evidence="7">
        <text>a 2'-deoxyadenosine in DNA + S-adenosyl-L-methionine = an N(6)-methyl-2'-deoxyadenosine in DNA + S-adenosyl-L-homocysteine + H(+)</text>
        <dbReference type="Rhea" id="RHEA:15197"/>
        <dbReference type="Rhea" id="RHEA-COMP:12418"/>
        <dbReference type="Rhea" id="RHEA-COMP:12419"/>
        <dbReference type="ChEBI" id="CHEBI:15378"/>
        <dbReference type="ChEBI" id="CHEBI:57856"/>
        <dbReference type="ChEBI" id="CHEBI:59789"/>
        <dbReference type="ChEBI" id="CHEBI:90615"/>
        <dbReference type="ChEBI" id="CHEBI:90616"/>
        <dbReference type="EC" id="2.1.1.72"/>
    </reaction>
</comment>
<dbReference type="Gene3D" id="3.40.50.150">
    <property type="entry name" value="Vaccinia Virus protein VP39"/>
    <property type="match status" value="1"/>
</dbReference>
<evidence type="ECO:0000259" key="9">
    <source>
        <dbReference type="Pfam" id="PF02384"/>
    </source>
</evidence>
<dbReference type="InterPro" id="IPR003356">
    <property type="entry name" value="DNA_methylase_A-5"/>
</dbReference>
<dbReference type="Gene3D" id="1.20.1260.30">
    <property type="match status" value="1"/>
</dbReference>
<dbReference type="NCBIfam" id="TIGR00497">
    <property type="entry name" value="hsdM"/>
    <property type="match status" value="1"/>
</dbReference>
<sequence length="520" mass="58518">MTQNKLTLSTLESWLWDSANILRGSIDSSDFKNYIFGLLFLKRSNDVFEEEVETIMKRDGVSRADAEDDTYFQLPIESRWNSIKTHTENIGIALDKAFAAIERENTSLEGVMTATKFGDKEKLSDELLQRLLRHFNQHSLRNDHLESNDLLGDAYEYLIKMFADDAGKKGGEFYTPRGVVQLIVQLIKPEPKQKVYDPTCGSGGMLIESARYIAQQPHGKVGNNVNVSLFGQEKNLGTWAIGKLNMLLHNFMDADIRKGDTLTTPQHKNDSNELTLFDRVIANPPFSMDGWWTPAENSIEVKLDKNGKEKKVTPNYSKVVSDPYGRFQYGIPPRGYADLAFLQHMIAVLKQDGKAGVVLPHGTLFRSGTEGNIRQGLLEADLVEGIVGLPSALFYNTGIPASIWIINKNKTDAQKGKVIIIDASNDYKEGKNQNELEEKHIKQIVKAYDAATDVDKYMRVVAITELAENDYNLNISRFIDTSEPEPEVDIKAVHQKLDALEQREAEIDKKLAEFLNELGV</sequence>
<dbReference type="OrthoDB" id="9814572at2"/>
<dbReference type="EMBL" id="SLUP01000002">
    <property type="protein sequence ID" value="TCL67511.1"/>
    <property type="molecule type" value="Genomic_DNA"/>
</dbReference>
<protein>
    <recommendedName>
        <fullName evidence="2">site-specific DNA-methyltransferase (adenine-specific)</fullName>
        <ecNumber evidence="2">2.1.1.72</ecNumber>
    </recommendedName>
</protein>
<dbReference type="AlphaFoldDB" id="A0A4R1RMK4"/>
<dbReference type="SUPFAM" id="SSF53335">
    <property type="entry name" value="S-adenosyl-L-methionine-dependent methyltransferases"/>
    <property type="match status" value="1"/>
</dbReference>
<gene>
    <name evidence="11" type="ORF">EV196_10267</name>
</gene>
<comment type="caution">
    <text evidence="11">The sequence shown here is derived from an EMBL/GenBank/DDBJ whole genome shotgun (WGS) entry which is preliminary data.</text>
</comment>
<evidence type="ECO:0000313" key="12">
    <source>
        <dbReference type="Proteomes" id="UP000295455"/>
    </source>
</evidence>
<evidence type="ECO:0000256" key="8">
    <source>
        <dbReference type="SAM" id="Coils"/>
    </source>
</evidence>
<dbReference type="PRINTS" id="PR00507">
    <property type="entry name" value="N12N6MTFRASE"/>
</dbReference>
<dbReference type="InterPro" id="IPR022749">
    <property type="entry name" value="D12N6_MeTrfase_N"/>
</dbReference>
<dbReference type="InterPro" id="IPR004546">
    <property type="entry name" value="Restrct_endonuc_T1M"/>
</dbReference>
<dbReference type="PANTHER" id="PTHR42933">
    <property type="entry name" value="SLR6095 PROTEIN"/>
    <property type="match status" value="1"/>
</dbReference>
<evidence type="ECO:0000256" key="3">
    <source>
        <dbReference type="ARBA" id="ARBA00022603"/>
    </source>
</evidence>
<dbReference type="PANTHER" id="PTHR42933:SF3">
    <property type="entry name" value="TYPE I RESTRICTION ENZYME MJAVIII METHYLASE SUBUNIT"/>
    <property type="match status" value="1"/>
</dbReference>
<proteinExistence type="inferred from homology"/>
<dbReference type="GO" id="GO:0003677">
    <property type="term" value="F:DNA binding"/>
    <property type="evidence" value="ECO:0007669"/>
    <property type="project" value="InterPro"/>
</dbReference>
<dbReference type="InterPro" id="IPR051537">
    <property type="entry name" value="DNA_Adenine_Mtase"/>
</dbReference>
<evidence type="ECO:0000256" key="7">
    <source>
        <dbReference type="ARBA" id="ARBA00047942"/>
    </source>
</evidence>
<evidence type="ECO:0000256" key="6">
    <source>
        <dbReference type="ARBA" id="ARBA00022747"/>
    </source>
</evidence>
<keyword evidence="8" id="KW-0175">Coiled coil</keyword>
<dbReference type="GO" id="GO:0032259">
    <property type="term" value="P:methylation"/>
    <property type="evidence" value="ECO:0007669"/>
    <property type="project" value="UniProtKB-KW"/>
</dbReference>
<dbReference type="Proteomes" id="UP000295455">
    <property type="component" value="Unassembled WGS sequence"/>
</dbReference>